<reference evidence="1" key="1">
    <citation type="journal article" date="2015" name="Nature">
        <title>Complex archaea that bridge the gap between prokaryotes and eukaryotes.</title>
        <authorList>
            <person name="Spang A."/>
            <person name="Saw J.H."/>
            <person name="Jorgensen S.L."/>
            <person name="Zaremba-Niedzwiedzka K."/>
            <person name="Martijn J."/>
            <person name="Lind A.E."/>
            <person name="van Eijk R."/>
            <person name="Schleper C."/>
            <person name="Guy L."/>
            <person name="Ettema T.J."/>
        </authorList>
    </citation>
    <scope>NUCLEOTIDE SEQUENCE</scope>
</reference>
<organism evidence="1">
    <name type="scientific">marine sediment metagenome</name>
    <dbReference type="NCBI Taxonomy" id="412755"/>
    <lineage>
        <taxon>unclassified sequences</taxon>
        <taxon>metagenomes</taxon>
        <taxon>ecological metagenomes</taxon>
    </lineage>
</organism>
<dbReference type="AlphaFoldDB" id="A0A0F9WWW2"/>
<evidence type="ECO:0000313" key="1">
    <source>
        <dbReference type="EMBL" id="KKN90866.1"/>
    </source>
</evidence>
<sequence>MIQLDELEIKNIEKRVFLTLKDYISREVKSELKKVLKYKKKNYDERHFFFL</sequence>
<gene>
    <name evidence="1" type="ORF">LCGC14_0224500</name>
</gene>
<proteinExistence type="predicted"/>
<accession>A0A0F9WWW2</accession>
<dbReference type="EMBL" id="LAZR01000107">
    <property type="protein sequence ID" value="KKN90866.1"/>
    <property type="molecule type" value="Genomic_DNA"/>
</dbReference>
<name>A0A0F9WWW2_9ZZZZ</name>
<protein>
    <submittedName>
        <fullName evidence="1">Uncharacterized protein</fullName>
    </submittedName>
</protein>
<comment type="caution">
    <text evidence="1">The sequence shown here is derived from an EMBL/GenBank/DDBJ whole genome shotgun (WGS) entry which is preliminary data.</text>
</comment>